<dbReference type="EMBL" id="GBRH01223195">
    <property type="protein sequence ID" value="JAD74700.1"/>
    <property type="molecule type" value="Transcribed_RNA"/>
</dbReference>
<protein>
    <submittedName>
        <fullName evidence="2">Uncharacterized protein</fullName>
    </submittedName>
</protein>
<evidence type="ECO:0000256" key="1">
    <source>
        <dbReference type="SAM" id="MobiDB-lite"/>
    </source>
</evidence>
<evidence type="ECO:0000313" key="2">
    <source>
        <dbReference type="EMBL" id="JAD74700.1"/>
    </source>
</evidence>
<dbReference type="AlphaFoldDB" id="A0A0A9CMU5"/>
<feature type="region of interest" description="Disordered" evidence="1">
    <location>
        <begin position="25"/>
        <end position="44"/>
    </location>
</feature>
<proteinExistence type="predicted"/>
<organism evidence="2">
    <name type="scientific">Arundo donax</name>
    <name type="common">Giant reed</name>
    <name type="synonym">Donax arundinaceus</name>
    <dbReference type="NCBI Taxonomy" id="35708"/>
    <lineage>
        <taxon>Eukaryota</taxon>
        <taxon>Viridiplantae</taxon>
        <taxon>Streptophyta</taxon>
        <taxon>Embryophyta</taxon>
        <taxon>Tracheophyta</taxon>
        <taxon>Spermatophyta</taxon>
        <taxon>Magnoliopsida</taxon>
        <taxon>Liliopsida</taxon>
        <taxon>Poales</taxon>
        <taxon>Poaceae</taxon>
        <taxon>PACMAD clade</taxon>
        <taxon>Arundinoideae</taxon>
        <taxon>Arundineae</taxon>
        <taxon>Arundo</taxon>
    </lineage>
</organism>
<sequence length="96" mass="9554">MPAATNVPFVVQSVRQPEGVALVESEAGVDNHGDPEGGEEEDERNVPALAVVANDAASGVLFISGGGGGVATNDGAEGASQCHVLCEPPTATEVEV</sequence>
<reference evidence="2" key="1">
    <citation type="submission" date="2014-09" db="EMBL/GenBank/DDBJ databases">
        <authorList>
            <person name="Magalhaes I.L.F."/>
            <person name="Oliveira U."/>
            <person name="Santos F.R."/>
            <person name="Vidigal T.H.D.A."/>
            <person name="Brescovit A.D."/>
            <person name="Santos A.J."/>
        </authorList>
    </citation>
    <scope>NUCLEOTIDE SEQUENCE</scope>
    <source>
        <tissue evidence="2">Shoot tissue taken approximately 20 cm above the soil surface</tissue>
    </source>
</reference>
<name>A0A0A9CMU5_ARUDO</name>
<reference evidence="2" key="2">
    <citation type="journal article" date="2015" name="Data Brief">
        <title>Shoot transcriptome of the giant reed, Arundo donax.</title>
        <authorList>
            <person name="Barrero R.A."/>
            <person name="Guerrero F.D."/>
            <person name="Moolhuijzen P."/>
            <person name="Goolsby J.A."/>
            <person name="Tidwell J."/>
            <person name="Bellgard S.E."/>
            <person name="Bellgard M.I."/>
        </authorList>
    </citation>
    <scope>NUCLEOTIDE SEQUENCE</scope>
    <source>
        <tissue evidence="2">Shoot tissue taken approximately 20 cm above the soil surface</tissue>
    </source>
</reference>
<accession>A0A0A9CMU5</accession>